<dbReference type="InterPro" id="IPR052336">
    <property type="entry name" value="MlaD_Phospholipid_Transporter"/>
</dbReference>
<keyword evidence="1" id="KW-0812">Transmembrane</keyword>
<keyword evidence="4" id="KW-1185">Reference proteome</keyword>
<sequence>MKISREVKVGALVISGIVLFIYGFNYLKGKDLFSASDTYYTEYGNVEGLVPSTPVTINGLSVGKVTSIGFKGDGTGKLTIELMVNSDFEFSKNSTAELYETGLIGGKAIAIIPAFDGAEKAEDGDFLKGEVKPGLTELVNRRLTPLQEKIEIMMVGTDSLLSNINDVFDAQTKANLRSSISGLNDIIQNFKEASKSIDLLVASNEKKLNSTLTNVDNISSNLSKTTEQLAEADLKQTIETLEATIQNFKSISGKINQGEGSIGKLLNDKTLYNNLEGASREMEALIRDIKLHPARYRRILSKKEIPYEEPADTKQN</sequence>
<dbReference type="InterPro" id="IPR003399">
    <property type="entry name" value="Mce/MlaD"/>
</dbReference>
<gene>
    <name evidence="3" type="ORF">SAMN05421824_1404</name>
</gene>
<keyword evidence="1" id="KW-1133">Transmembrane helix</keyword>
<organism evidence="3 4">
    <name type="scientific">Hyunsoonleella jejuensis</name>
    <dbReference type="NCBI Taxonomy" id="419940"/>
    <lineage>
        <taxon>Bacteria</taxon>
        <taxon>Pseudomonadati</taxon>
        <taxon>Bacteroidota</taxon>
        <taxon>Flavobacteriia</taxon>
        <taxon>Flavobacteriales</taxon>
        <taxon>Flavobacteriaceae</taxon>
    </lineage>
</organism>
<reference evidence="3 4" key="1">
    <citation type="submission" date="2016-10" db="EMBL/GenBank/DDBJ databases">
        <authorList>
            <person name="de Groot N.N."/>
        </authorList>
    </citation>
    <scope>NUCLEOTIDE SEQUENCE [LARGE SCALE GENOMIC DNA]</scope>
    <source>
        <strain evidence="3 4">DSM 21035</strain>
    </source>
</reference>
<keyword evidence="1" id="KW-0472">Membrane</keyword>
<dbReference type="EMBL" id="FOFN01000002">
    <property type="protein sequence ID" value="SEQ34097.1"/>
    <property type="molecule type" value="Genomic_DNA"/>
</dbReference>
<evidence type="ECO:0000313" key="3">
    <source>
        <dbReference type="EMBL" id="SEQ34097.1"/>
    </source>
</evidence>
<accession>A0A1H9F879</accession>
<protein>
    <submittedName>
        <fullName evidence="3">Phospholipid/cholesterol/gamma-HCH transport system substrate-binding protein</fullName>
    </submittedName>
</protein>
<evidence type="ECO:0000256" key="1">
    <source>
        <dbReference type="SAM" id="Phobius"/>
    </source>
</evidence>
<dbReference type="Pfam" id="PF02470">
    <property type="entry name" value="MlaD"/>
    <property type="match status" value="1"/>
</dbReference>
<dbReference type="PANTHER" id="PTHR33371">
    <property type="entry name" value="INTERMEMBRANE PHOSPHOLIPID TRANSPORT SYSTEM BINDING PROTEIN MLAD-RELATED"/>
    <property type="match status" value="1"/>
</dbReference>
<evidence type="ECO:0000313" key="4">
    <source>
        <dbReference type="Proteomes" id="UP000198999"/>
    </source>
</evidence>
<feature type="domain" description="Mce/MlaD" evidence="2">
    <location>
        <begin position="37"/>
        <end position="113"/>
    </location>
</feature>
<name>A0A1H9F879_9FLAO</name>
<dbReference type="PANTHER" id="PTHR33371:SF4">
    <property type="entry name" value="INTERMEMBRANE PHOSPHOLIPID TRANSPORT SYSTEM BINDING PROTEIN MLAD"/>
    <property type="match status" value="1"/>
</dbReference>
<proteinExistence type="predicted"/>
<dbReference type="Proteomes" id="UP000198999">
    <property type="component" value="Unassembled WGS sequence"/>
</dbReference>
<feature type="transmembrane region" description="Helical" evidence="1">
    <location>
        <begin position="7"/>
        <end position="27"/>
    </location>
</feature>
<dbReference type="OrthoDB" id="9769132at2"/>
<dbReference type="STRING" id="419940.SAMN05421824_1404"/>
<dbReference type="RefSeq" id="WP_092577897.1">
    <property type="nucleotide sequence ID" value="NZ_FOFN01000002.1"/>
</dbReference>
<dbReference type="AlphaFoldDB" id="A0A1H9F879"/>
<evidence type="ECO:0000259" key="2">
    <source>
        <dbReference type="Pfam" id="PF02470"/>
    </source>
</evidence>